<name>A0A0S7BNF3_9CHLR</name>
<dbReference type="RefSeq" id="WP_062283881.1">
    <property type="nucleotide sequence ID" value="NZ_DF968181.1"/>
</dbReference>
<dbReference type="EMBL" id="DF968181">
    <property type="protein sequence ID" value="GAP41852.1"/>
    <property type="molecule type" value="Genomic_DNA"/>
</dbReference>
<dbReference type="Proteomes" id="UP000053370">
    <property type="component" value="Unassembled WGS sequence"/>
</dbReference>
<dbReference type="AlphaFoldDB" id="A0A0S7BNF3"/>
<evidence type="ECO:0000313" key="1">
    <source>
        <dbReference type="EMBL" id="GAP41852.1"/>
    </source>
</evidence>
<sequence length="246" mass="28669">MNLEDIKFPIEGNVQSLVHFSDGQHNYAFSFASPFVYQQPEELKEKKAFIIGSYNPFNPGNQTPEEIFSYYTVSEKKERHPLKKLNANQKRLTLMNGNHEKIGALDILTPHNRLFKFDGMIPNLLYDSDEKLVGFCHYQPMLRKKCVYSFKPSFNRLTESIRINDIRELENSGVIKCHYAYEIIRKDADAKKRLEAIFSAEKKAEMVSNRISKIQKTETEEQSLLFLTAIIAFFWDTLIDLPLMEN</sequence>
<proteinExistence type="predicted"/>
<keyword evidence="2" id="KW-1185">Reference proteome</keyword>
<protein>
    <submittedName>
        <fullName evidence="1">Uncharacterized protein</fullName>
    </submittedName>
</protein>
<gene>
    <name evidence="1" type="ORF">ATC1_131848</name>
</gene>
<accession>A0A0S7BNF3</accession>
<dbReference type="OrthoDB" id="9833767at2"/>
<reference evidence="1" key="1">
    <citation type="journal article" date="2015" name="Genome Announc.">
        <title>Draft Genome Sequence of Anaerolineae Strain TC1, a Novel Isolate from a Methanogenic Wastewater Treatment System.</title>
        <authorList>
            <person name="Matsuura N."/>
            <person name="Tourlousse D.M."/>
            <person name="Sun L."/>
            <person name="Toyonaga M."/>
            <person name="Kuroda K."/>
            <person name="Ohashi A."/>
            <person name="Cruz R."/>
            <person name="Yamaguchi T."/>
            <person name="Sekiguchi Y."/>
        </authorList>
    </citation>
    <scope>NUCLEOTIDE SEQUENCE [LARGE SCALE GENOMIC DNA]</scope>
    <source>
        <strain evidence="1">TC1</strain>
    </source>
</reference>
<organism evidence="1">
    <name type="scientific">Flexilinea flocculi</name>
    <dbReference type="NCBI Taxonomy" id="1678840"/>
    <lineage>
        <taxon>Bacteria</taxon>
        <taxon>Bacillati</taxon>
        <taxon>Chloroflexota</taxon>
        <taxon>Anaerolineae</taxon>
        <taxon>Anaerolineales</taxon>
        <taxon>Anaerolineaceae</taxon>
        <taxon>Flexilinea</taxon>
    </lineage>
</organism>
<evidence type="ECO:0000313" key="2">
    <source>
        <dbReference type="Proteomes" id="UP000053370"/>
    </source>
</evidence>